<dbReference type="SUPFAM" id="SSF46785">
    <property type="entry name" value="Winged helix' DNA-binding domain"/>
    <property type="match status" value="1"/>
</dbReference>
<gene>
    <name evidence="6" type="ORF">GCM10009104_21550</name>
</gene>
<sequence>MKPSFDDLALFIQVARKRSLAAAAEFLQLPPATVTRRLKRLESELGYQLVRRSARHFSLTSEGEVCYQHYAGLIDELEQASARLSRDNQEMSGLLRVSAPTNLATGVLRPMWTAFMRQYPQVRLELMVSNRTEDMLDKRIDIALRIGPQADSGLYQKKLGWVGTHLVAAPEYLRRAGIPETLEQLQQHKTLAFKHLSPWRLQHINGGRQMDLHLTPAARVDDLALVRQFACDGLGIALLPDSEIQQPLQAGLLKIILPEWWGPRRDIFAVWSDGRLLSVRARCLRDFMEDYISREPVLQGGMG</sequence>
<feature type="domain" description="HTH lysR-type" evidence="5">
    <location>
        <begin position="3"/>
        <end position="60"/>
    </location>
</feature>
<dbReference type="SUPFAM" id="SSF53850">
    <property type="entry name" value="Periplasmic binding protein-like II"/>
    <property type="match status" value="1"/>
</dbReference>
<name>A0ABP3T9W7_9GAMM</name>
<dbReference type="PANTHER" id="PTHR30537">
    <property type="entry name" value="HTH-TYPE TRANSCRIPTIONAL REGULATOR"/>
    <property type="match status" value="1"/>
</dbReference>
<dbReference type="InterPro" id="IPR036388">
    <property type="entry name" value="WH-like_DNA-bd_sf"/>
</dbReference>
<accession>A0ABP3T9W7</accession>
<dbReference type="Gene3D" id="3.40.190.290">
    <property type="match status" value="1"/>
</dbReference>
<dbReference type="InterPro" id="IPR005119">
    <property type="entry name" value="LysR_subst-bd"/>
</dbReference>
<keyword evidence="7" id="KW-1185">Reference proteome</keyword>
<dbReference type="Proteomes" id="UP001499915">
    <property type="component" value="Unassembled WGS sequence"/>
</dbReference>
<reference evidence="7" key="1">
    <citation type="journal article" date="2019" name="Int. J. Syst. Evol. Microbiol.">
        <title>The Global Catalogue of Microorganisms (GCM) 10K type strain sequencing project: providing services to taxonomists for standard genome sequencing and annotation.</title>
        <authorList>
            <consortium name="The Broad Institute Genomics Platform"/>
            <consortium name="The Broad Institute Genome Sequencing Center for Infectious Disease"/>
            <person name="Wu L."/>
            <person name="Ma J."/>
        </authorList>
    </citation>
    <scope>NUCLEOTIDE SEQUENCE [LARGE SCALE GENOMIC DNA]</scope>
    <source>
        <strain evidence="7">JCM 15134</strain>
    </source>
</reference>
<keyword evidence="3" id="KW-0238">DNA-binding</keyword>
<comment type="caution">
    <text evidence="6">The sequence shown here is derived from an EMBL/GenBank/DDBJ whole genome shotgun (WGS) entry which is preliminary data.</text>
</comment>
<proteinExistence type="inferred from homology"/>
<dbReference type="InterPro" id="IPR058163">
    <property type="entry name" value="LysR-type_TF_proteobact-type"/>
</dbReference>
<protein>
    <submittedName>
        <fullName evidence="6">LysR family transcriptional regulator</fullName>
    </submittedName>
</protein>
<dbReference type="InterPro" id="IPR000847">
    <property type="entry name" value="LysR_HTH_N"/>
</dbReference>
<dbReference type="CDD" id="cd08422">
    <property type="entry name" value="PBP2_CrgA_like"/>
    <property type="match status" value="1"/>
</dbReference>
<evidence type="ECO:0000256" key="1">
    <source>
        <dbReference type="ARBA" id="ARBA00009437"/>
    </source>
</evidence>
<comment type="similarity">
    <text evidence="1">Belongs to the LysR transcriptional regulatory family.</text>
</comment>
<keyword evidence="4" id="KW-0804">Transcription</keyword>
<evidence type="ECO:0000313" key="7">
    <source>
        <dbReference type="Proteomes" id="UP001499915"/>
    </source>
</evidence>
<evidence type="ECO:0000256" key="4">
    <source>
        <dbReference type="ARBA" id="ARBA00023163"/>
    </source>
</evidence>
<evidence type="ECO:0000313" key="6">
    <source>
        <dbReference type="EMBL" id="GAA0693829.1"/>
    </source>
</evidence>
<dbReference type="Pfam" id="PF00126">
    <property type="entry name" value="HTH_1"/>
    <property type="match status" value="1"/>
</dbReference>
<dbReference type="PROSITE" id="PS50931">
    <property type="entry name" value="HTH_LYSR"/>
    <property type="match status" value="1"/>
</dbReference>
<keyword evidence="2" id="KW-0805">Transcription regulation</keyword>
<evidence type="ECO:0000256" key="3">
    <source>
        <dbReference type="ARBA" id="ARBA00023125"/>
    </source>
</evidence>
<dbReference type="RefSeq" id="WP_343805741.1">
    <property type="nucleotide sequence ID" value="NZ_BAAAET010000002.1"/>
</dbReference>
<dbReference type="Pfam" id="PF03466">
    <property type="entry name" value="LysR_substrate"/>
    <property type="match status" value="1"/>
</dbReference>
<dbReference type="InterPro" id="IPR036390">
    <property type="entry name" value="WH_DNA-bd_sf"/>
</dbReference>
<organism evidence="6 7">
    <name type="scientific">Marinobacterium maritimum</name>
    <dbReference type="NCBI Taxonomy" id="500162"/>
    <lineage>
        <taxon>Bacteria</taxon>
        <taxon>Pseudomonadati</taxon>
        <taxon>Pseudomonadota</taxon>
        <taxon>Gammaproteobacteria</taxon>
        <taxon>Oceanospirillales</taxon>
        <taxon>Oceanospirillaceae</taxon>
        <taxon>Marinobacterium</taxon>
    </lineage>
</organism>
<dbReference type="EMBL" id="BAAAET010000002">
    <property type="protein sequence ID" value="GAA0693829.1"/>
    <property type="molecule type" value="Genomic_DNA"/>
</dbReference>
<evidence type="ECO:0000256" key="2">
    <source>
        <dbReference type="ARBA" id="ARBA00023015"/>
    </source>
</evidence>
<dbReference type="Gene3D" id="1.10.10.10">
    <property type="entry name" value="Winged helix-like DNA-binding domain superfamily/Winged helix DNA-binding domain"/>
    <property type="match status" value="1"/>
</dbReference>
<evidence type="ECO:0000259" key="5">
    <source>
        <dbReference type="PROSITE" id="PS50931"/>
    </source>
</evidence>
<dbReference type="PANTHER" id="PTHR30537:SF5">
    <property type="entry name" value="HTH-TYPE TRANSCRIPTIONAL ACTIVATOR TTDR-RELATED"/>
    <property type="match status" value="1"/>
</dbReference>